<reference evidence="2 3" key="1">
    <citation type="submission" date="2019-05" db="EMBL/GenBank/DDBJ databases">
        <title>Verrucobacter flavum gen. nov., sp. nov. a new member of the family Verrucomicrobiaceae.</title>
        <authorList>
            <person name="Szuroczki S."/>
            <person name="Abbaszade G."/>
            <person name="Szabo A."/>
            <person name="Felfoldi T."/>
            <person name="Schumann P."/>
            <person name="Boka K."/>
            <person name="Keki Z."/>
            <person name="Toumi M."/>
            <person name="Toth E."/>
        </authorList>
    </citation>
    <scope>NUCLEOTIDE SEQUENCE [LARGE SCALE GENOMIC DNA]</scope>
    <source>
        <strain evidence="2 3">MG-N-17</strain>
    </source>
</reference>
<dbReference type="InterPro" id="IPR012902">
    <property type="entry name" value="N_methyl_site"/>
</dbReference>
<evidence type="ECO:0000256" key="1">
    <source>
        <dbReference type="SAM" id="Phobius"/>
    </source>
</evidence>
<protein>
    <submittedName>
        <fullName evidence="2">Type II secretion system protein</fullName>
    </submittedName>
</protein>
<dbReference type="Pfam" id="PF07963">
    <property type="entry name" value="N_methyl"/>
    <property type="match status" value="1"/>
</dbReference>
<keyword evidence="1" id="KW-1133">Transmembrane helix</keyword>
<evidence type="ECO:0000313" key="2">
    <source>
        <dbReference type="EMBL" id="TLD72188.1"/>
    </source>
</evidence>
<keyword evidence="3" id="KW-1185">Reference proteome</keyword>
<dbReference type="RefSeq" id="WP_138084543.1">
    <property type="nucleotide sequence ID" value="NZ_VAUV01000002.1"/>
</dbReference>
<dbReference type="NCBIfam" id="TIGR02532">
    <property type="entry name" value="IV_pilin_GFxxxE"/>
    <property type="match status" value="1"/>
</dbReference>
<organism evidence="2 3">
    <name type="scientific">Phragmitibacter flavus</name>
    <dbReference type="NCBI Taxonomy" id="2576071"/>
    <lineage>
        <taxon>Bacteria</taxon>
        <taxon>Pseudomonadati</taxon>
        <taxon>Verrucomicrobiota</taxon>
        <taxon>Verrucomicrobiia</taxon>
        <taxon>Verrucomicrobiales</taxon>
        <taxon>Verrucomicrobiaceae</taxon>
        <taxon>Phragmitibacter</taxon>
    </lineage>
</organism>
<proteinExistence type="predicted"/>
<dbReference type="AlphaFoldDB" id="A0A5R8KIP3"/>
<sequence length="250" mass="28330">MKLQPHVPHRCRKRAFTLLEMVMVMFVLTLLLGSIFAIVRGTVQLTDELAVVQTRESRMHGLSRLCERMFRHLPAQAMVRLRNKQIGSRYLYQLALVNVPSPMSASGEGAEVSVLETDEAPDGYLRLFLRSLNTEHAMAWERGEGEAGTRLLLLDQVAMLEWRFFNPRSGEWEPLWNEAMALPLEERRVTNAREAVMTPEDSAVMAGQTATSAMGAMERGQRPQLIELRVAVGAEEPQRMLFWAPNLKAQ</sequence>
<comment type="caution">
    <text evidence="2">The sequence shown here is derived from an EMBL/GenBank/DDBJ whole genome shotgun (WGS) entry which is preliminary data.</text>
</comment>
<dbReference type="Proteomes" id="UP000306196">
    <property type="component" value="Unassembled WGS sequence"/>
</dbReference>
<accession>A0A5R8KIP3</accession>
<keyword evidence="1" id="KW-0812">Transmembrane</keyword>
<gene>
    <name evidence="2" type="ORF">FEM03_02190</name>
</gene>
<name>A0A5R8KIP3_9BACT</name>
<keyword evidence="1" id="KW-0472">Membrane</keyword>
<dbReference type="OrthoDB" id="189437at2"/>
<dbReference type="EMBL" id="VAUV01000002">
    <property type="protein sequence ID" value="TLD72188.1"/>
    <property type="molecule type" value="Genomic_DNA"/>
</dbReference>
<evidence type="ECO:0000313" key="3">
    <source>
        <dbReference type="Proteomes" id="UP000306196"/>
    </source>
</evidence>
<feature type="transmembrane region" description="Helical" evidence="1">
    <location>
        <begin position="21"/>
        <end position="39"/>
    </location>
</feature>